<dbReference type="CDD" id="cd17536">
    <property type="entry name" value="REC_YesN-like"/>
    <property type="match status" value="1"/>
</dbReference>
<dbReference type="InterPro" id="IPR018060">
    <property type="entry name" value="HTH_AraC"/>
</dbReference>
<dbReference type="PRINTS" id="PR00032">
    <property type="entry name" value="HTHARAC"/>
</dbReference>
<dbReference type="SUPFAM" id="SSF46689">
    <property type="entry name" value="Homeodomain-like"/>
    <property type="match status" value="2"/>
</dbReference>
<keyword evidence="1" id="KW-0805">Transcription regulation</keyword>
<proteinExistence type="predicted"/>
<evidence type="ECO:0000256" key="2">
    <source>
        <dbReference type="ARBA" id="ARBA00023125"/>
    </source>
</evidence>
<dbReference type="InterPro" id="IPR009057">
    <property type="entry name" value="Homeodomain-like_sf"/>
</dbReference>
<name>A0ABQ6GK38_9BACL</name>
<accession>A0ABQ6GK38</accession>
<dbReference type="PANTHER" id="PTHR43280">
    <property type="entry name" value="ARAC-FAMILY TRANSCRIPTIONAL REGULATOR"/>
    <property type="match status" value="1"/>
</dbReference>
<evidence type="ECO:0000256" key="1">
    <source>
        <dbReference type="ARBA" id="ARBA00023015"/>
    </source>
</evidence>
<dbReference type="SUPFAM" id="SSF52172">
    <property type="entry name" value="CheY-like"/>
    <property type="match status" value="1"/>
</dbReference>
<gene>
    <name evidence="7" type="ORF">MU1_49260</name>
</gene>
<sequence length="544" mass="62460">MLRLIIVDNEPIIVRGLKQLLTEEAPFELDVYGVHAAEEALKLFGSMRFDIALLDIRMPGMNGLELQARIVEQWPHCKVVFLSGYDDFNYIQTAFRNGGVDYVLKMDGDEAILEAIQKAINELSRASEMSRLIDQAKEKLQQSLSSLQRDYVKQLLHGLGPVKQEKLEELQIGLDASSPSLLLLSRFDSWHPSHTDSDKTLMYYALHNIAGEFWSGCRSFSVMLEANVMVTFVQPSPEEHWLNGRGHWTRFVIGQLEMIQSACKQYLKLPVSFAASNEPVDWNKVYLKYSELKQMMFYGFGQRTEMLLTDVVNRNFSTDSSPLVGDTIIKAQSRLKQLLTSDITMENRLLYDFDELADISRKLTSDHPFLYEMYNGVAYTLLSAINHQPRKEEFPNDWPKKLISLDTHATWEEALDYLRTIIIRLQLLRNQESEAGTHLLVNKLKSYIDSHLDDDLSLVRLAETVYLNPTYLSRLFKMQTGQGISEYTAELRLTKSCDLLKFSKLKVQDIAMKVGFDSATSFGRFFKREMNMTPQEYRDSAAVS</sequence>
<evidence type="ECO:0000313" key="7">
    <source>
        <dbReference type="EMBL" id="GLX70580.1"/>
    </source>
</evidence>
<feature type="modified residue" description="4-aspartylphosphate" evidence="4">
    <location>
        <position position="55"/>
    </location>
</feature>
<evidence type="ECO:0000259" key="6">
    <source>
        <dbReference type="PROSITE" id="PS50110"/>
    </source>
</evidence>
<dbReference type="PANTHER" id="PTHR43280:SF2">
    <property type="entry name" value="HTH-TYPE TRANSCRIPTIONAL REGULATOR EXSA"/>
    <property type="match status" value="1"/>
</dbReference>
<dbReference type="EMBL" id="BSSQ01000019">
    <property type="protein sequence ID" value="GLX70580.1"/>
    <property type="molecule type" value="Genomic_DNA"/>
</dbReference>
<dbReference type="Pfam" id="PF12833">
    <property type="entry name" value="HTH_18"/>
    <property type="match status" value="1"/>
</dbReference>
<dbReference type="SMART" id="SM00448">
    <property type="entry name" value="REC"/>
    <property type="match status" value="1"/>
</dbReference>
<dbReference type="InterPro" id="IPR020449">
    <property type="entry name" value="Tscrpt_reg_AraC-type_HTH"/>
</dbReference>
<keyword evidence="2" id="KW-0238">DNA-binding</keyword>
<keyword evidence="3" id="KW-0804">Transcription</keyword>
<evidence type="ECO:0000256" key="3">
    <source>
        <dbReference type="ARBA" id="ARBA00023163"/>
    </source>
</evidence>
<protein>
    <recommendedName>
        <fullName evidence="9">DNA-binding response regulator</fullName>
    </recommendedName>
</protein>
<keyword evidence="8" id="KW-1185">Reference proteome</keyword>
<reference evidence="7 8" key="1">
    <citation type="submission" date="2023-03" db="EMBL/GenBank/DDBJ databases">
        <title>Draft genome sequence of the bacteria which degrade cell wall of Tricholomamatutake.</title>
        <authorList>
            <person name="Konishi Y."/>
            <person name="Fukuta Y."/>
            <person name="Shirasaka N."/>
        </authorList>
    </citation>
    <scope>NUCLEOTIDE SEQUENCE [LARGE SCALE GENOMIC DNA]</scope>
    <source>
        <strain evidence="8">mu1</strain>
    </source>
</reference>
<dbReference type="InterPro" id="IPR001789">
    <property type="entry name" value="Sig_transdc_resp-reg_receiver"/>
</dbReference>
<evidence type="ECO:0000259" key="5">
    <source>
        <dbReference type="PROSITE" id="PS01124"/>
    </source>
</evidence>
<dbReference type="RefSeq" id="WP_284241353.1">
    <property type="nucleotide sequence ID" value="NZ_BSSQ01000019.1"/>
</dbReference>
<dbReference type="InterPro" id="IPR011006">
    <property type="entry name" value="CheY-like_superfamily"/>
</dbReference>
<feature type="domain" description="Response regulatory" evidence="6">
    <location>
        <begin position="3"/>
        <end position="120"/>
    </location>
</feature>
<dbReference type="Gene3D" id="1.10.10.60">
    <property type="entry name" value="Homeodomain-like"/>
    <property type="match status" value="2"/>
</dbReference>
<keyword evidence="4" id="KW-0597">Phosphoprotein</keyword>
<comment type="caution">
    <text evidence="7">The sequence shown here is derived from an EMBL/GenBank/DDBJ whole genome shotgun (WGS) entry which is preliminary data.</text>
</comment>
<dbReference type="PROSITE" id="PS00041">
    <property type="entry name" value="HTH_ARAC_FAMILY_1"/>
    <property type="match status" value="1"/>
</dbReference>
<dbReference type="PROSITE" id="PS50110">
    <property type="entry name" value="RESPONSE_REGULATORY"/>
    <property type="match status" value="1"/>
</dbReference>
<evidence type="ECO:0000313" key="8">
    <source>
        <dbReference type="Proteomes" id="UP001157114"/>
    </source>
</evidence>
<dbReference type="Proteomes" id="UP001157114">
    <property type="component" value="Unassembled WGS sequence"/>
</dbReference>
<dbReference type="SMART" id="SM00342">
    <property type="entry name" value="HTH_ARAC"/>
    <property type="match status" value="1"/>
</dbReference>
<dbReference type="PROSITE" id="PS01124">
    <property type="entry name" value="HTH_ARAC_FAMILY_2"/>
    <property type="match status" value="1"/>
</dbReference>
<dbReference type="Pfam" id="PF00072">
    <property type="entry name" value="Response_reg"/>
    <property type="match status" value="1"/>
</dbReference>
<dbReference type="InterPro" id="IPR018062">
    <property type="entry name" value="HTH_AraC-typ_CS"/>
</dbReference>
<feature type="domain" description="HTH araC/xylS-type" evidence="5">
    <location>
        <begin position="442"/>
        <end position="540"/>
    </location>
</feature>
<organism evidence="7 8">
    <name type="scientific">Paenibacillus glycanilyticus</name>
    <dbReference type="NCBI Taxonomy" id="126569"/>
    <lineage>
        <taxon>Bacteria</taxon>
        <taxon>Bacillati</taxon>
        <taxon>Bacillota</taxon>
        <taxon>Bacilli</taxon>
        <taxon>Bacillales</taxon>
        <taxon>Paenibacillaceae</taxon>
        <taxon>Paenibacillus</taxon>
    </lineage>
</organism>
<evidence type="ECO:0008006" key="9">
    <source>
        <dbReference type="Google" id="ProtNLM"/>
    </source>
</evidence>
<dbReference type="Gene3D" id="3.40.50.2300">
    <property type="match status" value="1"/>
</dbReference>
<evidence type="ECO:0000256" key="4">
    <source>
        <dbReference type="PROSITE-ProRule" id="PRU00169"/>
    </source>
</evidence>